<dbReference type="CDD" id="cd04301">
    <property type="entry name" value="NAT_SF"/>
    <property type="match status" value="1"/>
</dbReference>
<feature type="region of interest" description="Disordered" evidence="12">
    <location>
        <begin position="237"/>
        <end position="306"/>
    </location>
</feature>
<dbReference type="SUPFAM" id="SSF55729">
    <property type="entry name" value="Acyl-CoA N-acyltransferases (Nat)"/>
    <property type="match status" value="1"/>
</dbReference>
<evidence type="ECO:0000256" key="3">
    <source>
        <dbReference type="ARBA" id="ARBA00008870"/>
    </source>
</evidence>
<dbReference type="InterPro" id="IPR000182">
    <property type="entry name" value="GNAT_dom"/>
</dbReference>
<dbReference type="OrthoDB" id="424551at2759"/>
<evidence type="ECO:0000256" key="11">
    <source>
        <dbReference type="ARBA" id="ARBA00049524"/>
    </source>
</evidence>
<feature type="domain" description="N-acetyltransferase" evidence="13">
    <location>
        <begin position="488"/>
        <end position="646"/>
    </location>
</feature>
<dbReference type="InterPro" id="IPR013948">
    <property type="entry name" value="DNA_replication_reg_Sld3_C"/>
</dbReference>
<evidence type="ECO:0000256" key="1">
    <source>
        <dbReference type="ARBA" id="ARBA00004123"/>
    </source>
</evidence>
<dbReference type="Pfam" id="PF08639">
    <property type="entry name" value="Sld3_STD"/>
    <property type="match status" value="1"/>
</dbReference>
<dbReference type="InterPro" id="IPR039949">
    <property type="entry name" value="NAA40"/>
</dbReference>
<evidence type="ECO:0000256" key="2">
    <source>
        <dbReference type="ARBA" id="ARBA00004496"/>
    </source>
</evidence>
<dbReference type="EMBL" id="SPNW01000044">
    <property type="protein sequence ID" value="TIA88002.1"/>
    <property type="molecule type" value="Genomic_DNA"/>
</dbReference>
<name>A0A4T0FI16_9BASI</name>
<proteinExistence type="inferred from homology"/>
<dbReference type="Gene3D" id="1.20.58.2130">
    <property type="match status" value="1"/>
</dbReference>
<feature type="region of interest" description="Disordered" evidence="12">
    <location>
        <begin position="342"/>
        <end position="372"/>
    </location>
</feature>
<dbReference type="Proteomes" id="UP000310189">
    <property type="component" value="Unassembled WGS sequence"/>
</dbReference>
<dbReference type="GO" id="GO:0043998">
    <property type="term" value="F:histone H2A acetyltransferase activity"/>
    <property type="evidence" value="ECO:0007669"/>
    <property type="project" value="InterPro"/>
</dbReference>
<dbReference type="AlphaFoldDB" id="A0A4T0FI16"/>
<dbReference type="GO" id="GO:0010485">
    <property type="term" value="F:histone H4 acetyltransferase activity"/>
    <property type="evidence" value="ECO:0007669"/>
    <property type="project" value="InterPro"/>
</dbReference>
<evidence type="ECO:0000256" key="4">
    <source>
        <dbReference type="ARBA" id="ARBA00012950"/>
    </source>
</evidence>
<evidence type="ECO:0000256" key="12">
    <source>
        <dbReference type="SAM" id="MobiDB-lite"/>
    </source>
</evidence>
<comment type="similarity">
    <text evidence="3">Belongs to the acetyltransferase family. NAA40 subfamily.</text>
</comment>
<organism evidence="14 15">
    <name type="scientific">Wallemia hederae</name>
    <dbReference type="NCBI Taxonomy" id="1540922"/>
    <lineage>
        <taxon>Eukaryota</taxon>
        <taxon>Fungi</taxon>
        <taxon>Dikarya</taxon>
        <taxon>Basidiomycota</taxon>
        <taxon>Wallemiomycotina</taxon>
        <taxon>Wallemiomycetes</taxon>
        <taxon>Wallemiales</taxon>
        <taxon>Wallemiaceae</taxon>
        <taxon>Wallemia</taxon>
    </lineage>
</organism>
<evidence type="ECO:0000256" key="7">
    <source>
        <dbReference type="ARBA" id="ARBA00022679"/>
    </source>
</evidence>
<gene>
    <name evidence="14" type="ORF">E3P99_02839</name>
</gene>
<feature type="compositionally biased region" description="Polar residues" evidence="12">
    <location>
        <begin position="342"/>
        <end position="355"/>
    </location>
</feature>
<keyword evidence="7" id="KW-0808">Transferase</keyword>
<dbReference type="EC" id="2.3.1.257" evidence="4"/>
<evidence type="ECO:0000256" key="9">
    <source>
        <dbReference type="ARBA" id="ARBA00023315"/>
    </source>
</evidence>
<evidence type="ECO:0000256" key="8">
    <source>
        <dbReference type="ARBA" id="ARBA00023242"/>
    </source>
</evidence>
<evidence type="ECO:0000313" key="14">
    <source>
        <dbReference type="EMBL" id="TIA88002.1"/>
    </source>
</evidence>
<protein>
    <recommendedName>
        <fullName evidence="5">N-alpha-acetyltransferase 40</fullName>
        <ecNumber evidence="4">2.3.1.257</ecNumber>
    </recommendedName>
</protein>
<sequence>MNVAECPIPWPAECSYANPYDGLSDHLCLEYYQSLYLPSTVYSTLDFVNFLESTDASFEQLASLYLPLLELERKFRVTLMPIVVHNKFDDASLPQGIRDRLEFDMLRSSYEKRVVDQRVFIKNLELNEKLLQVALLFHLLAKLAHQPSNSKPRKRKRKAKEFTNDYDNIHERLEFAIDRLVLWQTLNNAPLIQPDSDKQQKKPSTDKVHMFYKHTIDPKFRKKLPKVCKSMRSKCFGDENKDMDNDLPTPLLPLPSSNPTGATAAARSATPQLDSFERESSVASVGLDRETSVQRERSLSRQPSSTLNKMFAGRVVGVSRKSTTVKDKKEVQAKATSNAFEALSSEATTSTNQPHTHVEKKSTLVSATPTKKEKHIQITQTKTSKTVLVADSPAKLQSHGTAVADSEDEFQEDDIIPDTPQKKHKSESKPQGKRMLLSELNQLTELSTSNDMASVMAEKRAAEAQRTTNASVNENFQTRLADFAVSTEIGSELSSTAKEYVFALYESNMRRMFEDIGEYDRDEKYDEIFNKESRIVSIYSHDQLVAFVSFRFDTEEGEDDELYAIIYLYELQVKSDHRSCKIGSKCIDALLALSTQLHLDKVMLTVSKHNPSAINFYTSNLFQLDESDPSWFEGGESENYHIMSRAC</sequence>
<keyword evidence="6" id="KW-0963">Cytoplasm</keyword>
<dbReference type="PANTHER" id="PTHR20531">
    <property type="entry name" value="N-ALPHA-ACETYLTRANSFERASE 40"/>
    <property type="match status" value="1"/>
</dbReference>
<dbReference type="GO" id="GO:1990189">
    <property type="term" value="F:protein N-terminal-serine acetyltransferase activity"/>
    <property type="evidence" value="ECO:0007669"/>
    <property type="project" value="UniProtKB-EC"/>
</dbReference>
<dbReference type="InterPro" id="IPR016181">
    <property type="entry name" value="Acyl_CoA_acyltransferase"/>
</dbReference>
<feature type="compositionally biased region" description="Acidic residues" evidence="12">
    <location>
        <begin position="405"/>
        <end position="416"/>
    </location>
</feature>
<evidence type="ECO:0000256" key="6">
    <source>
        <dbReference type="ARBA" id="ARBA00022490"/>
    </source>
</evidence>
<comment type="caution">
    <text evidence="14">The sequence shown here is derived from an EMBL/GenBank/DDBJ whole genome shotgun (WGS) entry which is preliminary data.</text>
</comment>
<feature type="region of interest" description="Disordered" evidence="12">
    <location>
        <begin position="398"/>
        <end position="433"/>
    </location>
</feature>
<evidence type="ECO:0000259" key="13">
    <source>
        <dbReference type="PROSITE" id="PS51186"/>
    </source>
</evidence>
<keyword evidence="9" id="KW-0012">Acyltransferase</keyword>
<reference evidence="14 15" key="1">
    <citation type="submission" date="2019-03" db="EMBL/GenBank/DDBJ databases">
        <title>Sequencing 23 genomes of Wallemia ichthyophaga.</title>
        <authorList>
            <person name="Gostincar C."/>
        </authorList>
    </citation>
    <scope>NUCLEOTIDE SEQUENCE [LARGE SCALE GENOMIC DNA]</scope>
    <source>
        <strain evidence="14 15">EXF-5753</strain>
    </source>
</reference>
<feature type="compositionally biased region" description="Basic and acidic residues" evidence="12">
    <location>
        <begin position="287"/>
        <end position="299"/>
    </location>
</feature>
<dbReference type="PANTHER" id="PTHR20531:SF1">
    <property type="entry name" value="N-ALPHA-ACETYLTRANSFERASE 40"/>
    <property type="match status" value="1"/>
</dbReference>
<evidence type="ECO:0000313" key="15">
    <source>
        <dbReference type="Proteomes" id="UP000310189"/>
    </source>
</evidence>
<comment type="subcellular location">
    <subcellularLocation>
        <location evidence="2">Cytoplasm</location>
    </subcellularLocation>
    <subcellularLocation>
        <location evidence="1">Nucleus</location>
    </subcellularLocation>
</comment>
<comment type="catalytic activity">
    <reaction evidence="10">
        <text>N-terminal L-seryl-[histone H2A] + acetyl-CoA = N-terminal N(alpha)-acetyl-L-seryl-[histone H2A] + CoA + H(+)</text>
        <dbReference type="Rhea" id="RHEA:50600"/>
        <dbReference type="Rhea" id="RHEA-COMP:12742"/>
        <dbReference type="Rhea" id="RHEA-COMP:12744"/>
        <dbReference type="ChEBI" id="CHEBI:15378"/>
        <dbReference type="ChEBI" id="CHEBI:57287"/>
        <dbReference type="ChEBI" id="CHEBI:57288"/>
        <dbReference type="ChEBI" id="CHEBI:64738"/>
        <dbReference type="ChEBI" id="CHEBI:83690"/>
        <dbReference type="EC" id="2.3.1.257"/>
    </reaction>
</comment>
<comment type="catalytic activity">
    <reaction evidence="11">
        <text>N-terminal L-seryl-[histone H4] + acetyl-CoA = N-terminal N(alpha)-acetyl-L-seryl-[histone H4] + CoA + H(+)</text>
        <dbReference type="Rhea" id="RHEA:50596"/>
        <dbReference type="Rhea" id="RHEA-COMP:12740"/>
        <dbReference type="Rhea" id="RHEA-COMP:12743"/>
        <dbReference type="ChEBI" id="CHEBI:15378"/>
        <dbReference type="ChEBI" id="CHEBI:57287"/>
        <dbReference type="ChEBI" id="CHEBI:57288"/>
        <dbReference type="ChEBI" id="CHEBI:64738"/>
        <dbReference type="ChEBI" id="CHEBI:83690"/>
        <dbReference type="EC" id="2.3.1.257"/>
    </reaction>
</comment>
<dbReference type="Gene3D" id="3.40.630.30">
    <property type="match status" value="1"/>
</dbReference>
<accession>A0A4T0FI16</accession>
<dbReference type="GO" id="GO:0005634">
    <property type="term" value="C:nucleus"/>
    <property type="evidence" value="ECO:0007669"/>
    <property type="project" value="UniProtKB-SubCell"/>
</dbReference>
<keyword evidence="15" id="KW-1185">Reference proteome</keyword>
<dbReference type="PROSITE" id="PS51186">
    <property type="entry name" value="GNAT"/>
    <property type="match status" value="1"/>
</dbReference>
<evidence type="ECO:0000256" key="5">
    <source>
        <dbReference type="ARBA" id="ARBA00015043"/>
    </source>
</evidence>
<dbReference type="Pfam" id="PF00583">
    <property type="entry name" value="Acetyltransf_1"/>
    <property type="match status" value="1"/>
</dbReference>
<feature type="compositionally biased region" description="Low complexity" evidence="12">
    <location>
        <begin position="246"/>
        <end position="260"/>
    </location>
</feature>
<evidence type="ECO:0000256" key="10">
    <source>
        <dbReference type="ARBA" id="ARBA00047821"/>
    </source>
</evidence>
<keyword evidence="8" id="KW-0539">Nucleus</keyword>
<dbReference type="GO" id="GO:0005737">
    <property type="term" value="C:cytoplasm"/>
    <property type="evidence" value="ECO:0007669"/>
    <property type="project" value="UniProtKB-SubCell"/>
</dbReference>